<feature type="chain" id="PRO_5016625598" description="DUF4148 domain-containing protein" evidence="1">
    <location>
        <begin position="24"/>
        <end position="88"/>
    </location>
</feature>
<gene>
    <name evidence="2" type="ORF">DW352_00680</name>
</gene>
<reference evidence="2 3" key="1">
    <citation type="submission" date="2018-07" db="EMBL/GenBank/DDBJ databases">
        <authorList>
            <person name="Quirk P.G."/>
            <person name="Krulwich T.A."/>
        </authorList>
    </citation>
    <scope>NUCLEOTIDE SEQUENCE [LARGE SCALE GENOMIC DNA]</scope>
    <source>
        <strain evidence="2 3">CC-BB4</strain>
    </source>
</reference>
<sequence length="88" mass="9113">MKTITKIAAATVLAVTAATSAFAADADPASLQLQERNTYVYANGPASNPAHAQFAPSAYRGTESFAQAPFQVQGANYNVRDFGAGSQS</sequence>
<dbReference type="AlphaFoldDB" id="A0A345ZQG2"/>
<evidence type="ECO:0008006" key="4">
    <source>
        <dbReference type="Google" id="ProtNLM"/>
    </source>
</evidence>
<evidence type="ECO:0000313" key="2">
    <source>
        <dbReference type="EMBL" id="AXK79159.1"/>
    </source>
</evidence>
<organism evidence="2 3">
    <name type="scientific">Pseudolabrys taiwanensis</name>
    <dbReference type="NCBI Taxonomy" id="331696"/>
    <lineage>
        <taxon>Bacteria</taxon>
        <taxon>Pseudomonadati</taxon>
        <taxon>Pseudomonadota</taxon>
        <taxon>Alphaproteobacteria</taxon>
        <taxon>Hyphomicrobiales</taxon>
        <taxon>Xanthobacteraceae</taxon>
        <taxon>Pseudolabrys</taxon>
    </lineage>
</organism>
<accession>A0A345ZQG2</accession>
<proteinExistence type="predicted"/>
<name>A0A345ZQG2_9HYPH</name>
<dbReference type="EMBL" id="CP031417">
    <property type="protein sequence ID" value="AXK79159.1"/>
    <property type="molecule type" value="Genomic_DNA"/>
</dbReference>
<keyword evidence="1" id="KW-0732">Signal</keyword>
<dbReference type="Proteomes" id="UP000254889">
    <property type="component" value="Chromosome"/>
</dbReference>
<dbReference type="KEGG" id="ptaw:DW352_00680"/>
<evidence type="ECO:0000256" key="1">
    <source>
        <dbReference type="SAM" id="SignalP"/>
    </source>
</evidence>
<feature type="signal peptide" evidence="1">
    <location>
        <begin position="1"/>
        <end position="23"/>
    </location>
</feature>
<dbReference type="RefSeq" id="WP_115687574.1">
    <property type="nucleotide sequence ID" value="NZ_CP031417.1"/>
</dbReference>
<keyword evidence="3" id="KW-1185">Reference proteome</keyword>
<protein>
    <recommendedName>
        <fullName evidence="4">DUF4148 domain-containing protein</fullName>
    </recommendedName>
</protein>
<evidence type="ECO:0000313" key="3">
    <source>
        <dbReference type="Proteomes" id="UP000254889"/>
    </source>
</evidence>